<comment type="caution">
    <text evidence="1">The sequence shown here is derived from an EMBL/GenBank/DDBJ whole genome shotgun (WGS) entry which is preliminary data.</text>
</comment>
<reference evidence="1 2" key="1">
    <citation type="submission" date="2024-01" db="EMBL/GenBank/DDBJ databases">
        <title>The genomes of 5 underutilized Papilionoideae crops provide insights into root nodulation and disease resistanc.</title>
        <authorList>
            <person name="Jiang F."/>
        </authorList>
    </citation>
    <scope>NUCLEOTIDE SEQUENCE [LARGE SCALE GENOMIC DNA]</scope>
    <source>
        <strain evidence="1">LVBAO_FW01</strain>
        <tissue evidence="1">Leaves</tissue>
    </source>
</reference>
<dbReference type="Proteomes" id="UP001367508">
    <property type="component" value="Unassembled WGS sequence"/>
</dbReference>
<accession>A0AAN9LXW3</accession>
<sequence length="74" mass="8520">MGNHPRQQESLVYRTPSTVLVAFAIPSMETFHSEGDTCTPVPWSSHCLCKSYFNYDYTKVITAHHSVVNLLWCW</sequence>
<keyword evidence="2" id="KW-1185">Reference proteome</keyword>
<organism evidence="1 2">
    <name type="scientific">Canavalia gladiata</name>
    <name type="common">Sword bean</name>
    <name type="synonym">Dolichos gladiatus</name>
    <dbReference type="NCBI Taxonomy" id="3824"/>
    <lineage>
        <taxon>Eukaryota</taxon>
        <taxon>Viridiplantae</taxon>
        <taxon>Streptophyta</taxon>
        <taxon>Embryophyta</taxon>
        <taxon>Tracheophyta</taxon>
        <taxon>Spermatophyta</taxon>
        <taxon>Magnoliopsida</taxon>
        <taxon>eudicotyledons</taxon>
        <taxon>Gunneridae</taxon>
        <taxon>Pentapetalae</taxon>
        <taxon>rosids</taxon>
        <taxon>fabids</taxon>
        <taxon>Fabales</taxon>
        <taxon>Fabaceae</taxon>
        <taxon>Papilionoideae</taxon>
        <taxon>50 kb inversion clade</taxon>
        <taxon>NPAAA clade</taxon>
        <taxon>indigoferoid/millettioid clade</taxon>
        <taxon>Phaseoleae</taxon>
        <taxon>Canavalia</taxon>
    </lineage>
</organism>
<name>A0AAN9LXW3_CANGL</name>
<protein>
    <submittedName>
        <fullName evidence="1">Uncharacterized protein</fullName>
    </submittedName>
</protein>
<evidence type="ECO:0000313" key="2">
    <source>
        <dbReference type="Proteomes" id="UP001367508"/>
    </source>
</evidence>
<gene>
    <name evidence="1" type="ORF">VNO77_13504</name>
</gene>
<evidence type="ECO:0000313" key="1">
    <source>
        <dbReference type="EMBL" id="KAK7344172.1"/>
    </source>
</evidence>
<dbReference type="EMBL" id="JAYMYQ010000003">
    <property type="protein sequence ID" value="KAK7344172.1"/>
    <property type="molecule type" value="Genomic_DNA"/>
</dbReference>
<proteinExistence type="predicted"/>
<dbReference type="AlphaFoldDB" id="A0AAN9LXW3"/>